<comment type="caution">
    <text evidence="2">The sequence shown here is derived from an EMBL/GenBank/DDBJ whole genome shotgun (WGS) entry which is preliminary data.</text>
</comment>
<dbReference type="PATRIC" id="fig|1227493.4.peg.3498"/>
<protein>
    <submittedName>
        <fullName evidence="2">Uncharacterized protein</fullName>
    </submittedName>
</protein>
<evidence type="ECO:0000256" key="1">
    <source>
        <dbReference type="SAM" id="MobiDB-lite"/>
    </source>
</evidence>
<feature type="region of interest" description="Disordered" evidence="1">
    <location>
        <begin position="51"/>
        <end position="100"/>
    </location>
</feature>
<evidence type="ECO:0000313" key="2">
    <source>
        <dbReference type="EMBL" id="ELY87696.1"/>
    </source>
</evidence>
<sequence>MLTSEFEFPTGEGEGDENVTAVDASNDQPAYVVGLGPETVGSAVYRASVLETSGLEGDDATESTVGDGDDNSDRDSDDDGSGETLTPIINEDVNGLDDLPEGWDRDSVLEFWSSMGGSWDACVEEMADELVLEAVGDGELFGDEKRSGADAAVAESLLKGVRWRSLSLRAASRHAPGGG</sequence>
<accession>L9ZNQ5</accession>
<proteinExistence type="predicted"/>
<gene>
    <name evidence="2" type="ORF">C483_17393</name>
</gene>
<dbReference type="EMBL" id="AOIM01000041">
    <property type="protein sequence ID" value="ELY87696.1"/>
    <property type="molecule type" value="Genomic_DNA"/>
</dbReference>
<dbReference type="Proteomes" id="UP000011519">
    <property type="component" value="Unassembled WGS sequence"/>
</dbReference>
<reference evidence="2 3" key="1">
    <citation type="journal article" date="2014" name="PLoS Genet.">
        <title>Phylogenetically driven sequencing of extremely halophilic archaea reveals strategies for static and dynamic osmo-response.</title>
        <authorList>
            <person name="Becker E.A."/>
            <person name="Seitzer P.M."/>
            <person name="Tritt A."/>
            <person name="Larsen D."/>
            <person name="Krusor M."/>
            <person name="Yao A.I."/>
            <person name="Wu D."/>
            <person name="Madern D."/>
            <person name="Eisen J.A."/>
            <person name="Darling A.E."/>
            <person name="Facciotti M.T."/>
        </authorList>
    </citation>
    <scope>NUCLEOTIDE SEQUENCE [LARGE SCALE GENOMIC DNA]</scope>
    <source>
        <strain evidence="2 3">JCM 10989</strain>
    </source>
</reference>
<feature type="region of interest" description="Disordered" evidence="1">
    <location>
        <begin position="1"/>
        <end position="25"/>
    </location>
</feature>
<dbReference type="AlphaFoldDB" id="L9ZNQ5"/>
<keyword evidence="3" id="KW-1185">Reference proteome</keyword>
<feature type="compositionally biased region" description="Acidic residues" evidence="1">
    <location>
        <begin position="56"/>
        <end position="81"/>
    </location>
</feature>
<evidence type="ECO:0000313" key="3">
    <source>
        <dbReference type="Proteomes" id="UP000011519"/>
    </source>
</evidence>
<organism evidence="2 3">
    <name type="scientific">Natrialba hulunbeirensis JCM 10989</name>
    <dbReference type="NCBI Taxonomy" id="1227493"/>
    <lineage>
        <taxon>Archaea</taxon>
        <taxon>Methanobacteriati</taxon>
        <taxon>Methanobacteriota</taxon>
        <taxon>Stenosarchaea group</taxon>
        <taxon>Halobacteria</taxon>
        <taxon>Halobacteriales</taxon>
        <taxon>Natrialbaceae</taxon>
        <taxon>Natrialba</taxon>
    </lineage>
</organism>
<name>L9ZNQ5_9EURY</name>